<evidence type="ECO:0000256" key="1">
    <source>
        <dbReference type="SAM" id="Phobius"/>
    </source>
</evidence>
<keyword evidence="1" id="KW-0472">Membrane</keyword>
<dbReference type="EMBL" id="GL883020">
    <property type="protein sequence ID" value="EGG18008.1"/>
    <property type="molecule type" value="Genomic_DNA"/>
</dbReference>
<gene>
    <name evidence="2" type="ORF">DFA_06674</name>
</gene>
<sequence>MYKYLPFNFYFIIHSTSNLLLLFFNKNILTSLKMIFQNLSKLSFKQSSFVSTSIGSQNNVGQQQQQSINSVSRFSRPSWAYGYV</sequence>
<dbReference type="KEGG" id="dfa:DFA_06674"/>
<keyword evidence="1" id="KW-1133">Transmembrane helix</keyword>
<accession>F4Q1Y8</accession>
<feature type="transmembrane region" description="Helical" evidence="1">
    <location>
        <begin position="6"/>
        <end position="24"/>
    </location>
</feature>
<protein>
    <submittedName>
        <fullName evidence="2">Uncharacterized protein</fullName>
    </submittedName>
</protein>
<dbReference type="Proteomes" id="UP000007797">
    <property type="component" value="Unassembled WGS sequence"/>
</dbReference>
<dbReference type="GeneID" id="14870211"/>
<dbReference type="RefSeq" id="XP_004356901.1">
    <property type="nucleotide sequence ID" value="XM_004356847.1"/>
</dbReference>
<reference evidence="3" key="1">
    <citation type="journal article" date="2011" name="Genome Res.">
        <title>Phylogeny-wide analysis of social amoeba genomes highlights ancient origins for complex intercellular communication.</title>
        <authorList>
            <person name="Heidel A.J."/>
            <person name="Lawal H.M."/>
            <person name="Felder M."/>
            <person name="Schilde C."/>
            <person name="Helps N.R."/>
            <person name="Tunggal B."/>
            <person name="Rivero F."/>
            <person name="John U."/>
            <person name="Schleicher M."/>
            <person name="Eichinger L."/>
            <person name="Platzer M."/>
            <person name="Noegel A.A."/>
            <person name="Schaap P."/>
            <person name="Gloeckner G."/>
        </authorList>
    </citation>
    <scope>NUCLEOTIDE SEQUENCE [LARGE SCALE GENOMIC DNA]</scope>
    <source>
        <strain evidence="3">SH3</strain>
    </source>
</reference>
<evidence type="ECO:0000313" key="3">
    <source>
        <dbReference type="Proteomes" id="UP000007797"/>
    </source>
</evidence>
<keyword evidence="3" id="KW-1185">Reference proteome</keyword>
<name>F4Q1Y8_CACFS</name>
<keyword evidence="1" id="KW-0812">Transmembrane</keyword>
<organism evidence="2 3">
    <name type="scientific">Cavenderia fasciculata</name>
    <name type="common">Slime mold</name>
    <name type="synonym">Dictyostelium fasciculatum</name>
    <dbReference type="NCBI Taxonomy" id="261658"/>
    <lineage>
        <taxon>Eukaryota</taxon>
        <taxon>Amoebozoa</taxon>
        <taxon>Evosea</taxon>
        <taxon>Eumycetozoa</taxon>
        <taxon>Dictyostelia</taxon>
        <taxon>Acytosteliales</taxon>
        <taxon>Cavenderiaceae</taxon>
        <taxon>Cavenderia</taxon>
    </lineage>
</organism>
<proteinExistence type="predicted"/>
<evidence type="ECO:0000313" key="2">
    <source>
        <dbReference type="EMBL" id="EGG18008.1"/>
    </source>
</evidence>
<dbReference type="AlphaFoldDB" id="F4Q1Y8"/>